<gene>
    <name evidence="10" type="ORF">SAMN05661099_0807</name>
</gene>
<dbReference type="EC" id="3.2.1.52" evidence="3"/>
<keyword evidence="5" id="KW-0326">Glycosidase</keyword>
<accession>A0A1T5AJT1</accession>
<dbReference type="Gene3D" id="3.20.20.80">
    <property type="entry name" value="Glycosidases"/>
    <property type="match status" value="1"/>
</dbReference>
<comment type="catalytic activity">
    <reaction evidence="1">
        <text>Hydrolysis of terminal non-reducing N-acetyl-D-hexosamine residues in N-acetyl-beta-D-hexosaminides.</text>
        <dbReference type="EC" id="3.2.1.52"/>
    </reaction>
</comment>
<evidence type="ECO:0000259" key="9">
    <source>
        <dbReference type="Pfam" id="PF02838"/>
    </source>
</evidence>
<feature type="domain" description="Glycoside hydrolase family 20 catalytic" evidence="8">
    <location>
        <begin position="157"/>
        <end position="489"/>
    </location>
</feature>
<protein>
    <recommendedName>
        <fullName evidence="3">beta-N-acetylhexosaminidase</fullName>
        <ecNumber evidence="3">3.2.1.52</ecNumber>
    </recommendedName>
</protein>
<keyword evidence="11" id="KW-1185">Reference proteome</keyword>
<dbReference type="SUPFAM" id="SSF55545">
    <property type="entry name" value="beta-N-acetylhexosaminidase-like domain"/>
    <property type="match status" value="1"/>
</dbReference>
<feature type="active site" description="Proton donor" evidence="6">
    <location>
        <position position="315"/>
    </location>
</feature>
<dbReference type="InterPro" id="IPR015883">
    <property type="entry name" value="Glyco_hydro_20_cat"/>
</dbReference>
<feature type="chain" id="PRO_5012707586" description="beta-N-acetylhexosaminidase" evidence="7">
    <location>
        <begin position="26"/>
        <end position="536"/>
    </location>
</feature>
<evidence type="ECO:0000313" key="11">
    <source>
        <dbReference type="Proteomes" id="UP000189981"/>
    </source>
</evidence>
<evidence type="ECO:0000256" key="2">
    <source>
        <dbReference type="ARBA" id="ARBA00006285"/>
    </source>
</evidence>
<dbReference type="GO" id="GO:0030203">
    <property type="term" value="P:glycosaminoglycan metabolic process"/>
    <property type="evidence" value="ECO:0007669"/>
    <property type="project" value="TreeGrafter"/>
</dbReference>
<dbReference type="GO" id="GO:0004563">
    <property type="term" value="F:beta-N-acetylhexosaminidase activity"/>
    <property type="evidence" value="ECO:0007669"/>
    <property type="project" value="UniProtKB-EC"/>
</dbReference>
<name>A0A1T5AJT1_9SPHI</name>
<dbReference type="PRINTS" id="PR00738">
    <property type="entry name" value="GLHYDRLASE20"/>
</dbReference>
<dbReference type="EMBL" id="FUYR01000001">
    <property type="protein sequence ID" value="SKB35261.1"/>
    <property type="molecule type" value="Genomic_DNA"/>
</dbReference>
<evidence type="ECO:0000256" key="1">
    <source>
        <dbReference type="ARBA" id="ARBA00001231"/>
    </source>
</evidence>
<dbReference type="STRING" id="572036.SAMN05661099_0807"/>
<dbReference type="PANTHER" id="PTHR22600:SF57">
    <property type="entry name" value="BETA-N-ACETYLHEXOSAMINIDASE"/>
    <property type="match status" value="1"/>
</dbReference>
<dbReference type="Pfam" id="PF02838">
    <property type="entry name" value="Glyco_hydro_20b"/>
    <property type="match status" value="1"/>
</dbReference>
<dbReference type="CDD" id="cd06563">
    <property type="entry name" value="GH20_chitobiase-like"/>
    <property type="match status" value="1"/>
</dbReference>
<dbReference type="Gene3D" id="3.30.379.10">
    <property type="entry name" value="Chitobiase/beta-hexosaminidase domain 2-like"/>
    <property type="match status" value="1"/>
</dbReference>
<dbReference type="PANTHER" id="PTHR22600">
    <property type="entry name" value="BETA-HEXOSAMINIDASE"/>
    <property type="match status" value="1"/>
</dbReference>
<feature type="domain" description="Beta-hexosaminidase bacterial type N-terminal" evidence="9">
    <location>
        <begin position="29"/>
        <end position="153"/>
    </location>
</feature>
<keyword evidence="7" id="KW-0732">Signal</keyword>
<dbReference type="GO" id="GO:0016020">
    <property type="term" value="C:membrane"/>
    <property type="evidence" value="ECO:0007669"/>
    <property type="project" value="TreeGrafter"/>
</dbReference>
<proteinExistence type="inferred from homology"/>
<dbReference type="SUPFAM" id="SSF51445">
    <property type="entry name" value="(Trans)glycosidases"/>
    <property type="match status" value="1"/>
</dbReference>
<dbReference type="InterPro" id="IPR025705">
    <property type="entry name" value="Beta_hexosaminidase_sua/sub"/>
</dbReference>
<keyword evidence="4" id="KW-0378">Hydrolase</keyword>
<evidence type="ECO:0000256" key="3">
    <source>
        <dbReference type="ARBA" id="ARBA00012663"/>
    </source>
</evidence>
<sequence>MILKLNTKIALVSLLTLFLTSKAFSQQVPLIPLPNKYAKGEGSFTLSSNTPIILNDQSLRASAAFLQQELLKHTGITLSVQQKASAPAIVLSHLKTAYTVPGSYQLKVSPDEIRLVSGTEEGLFNGLNSLLQLARTAPSKGGEITLAAWDITDSPKYEWRGLMLDESRQFFGKETVKFLIDWMAFYKLNRFHWHLTDEPGWRLEIKKYPKLTLVGGIGNHIDPTATAKYYTQEDVKDIIAYAADRFITVIPEIDMPGHAAAANKAYPEFSGGGSEKYPDFTFHPAKKATYDYLTNILKETNVLFPSGMVHLGGDEVHFGNEQWSKDNEVQSLMSDKKLGDLKAVEEYFIQRMADSLAKINSKVLLWDEAASSKLSPANTIIFWWRHDKPEQLALALSKKFPVVITPRLPLYFDFVQDSSQRVGRRWEGGFNPVDRVYNFSPSKLHTPGQASLIKGIQAALWTERIPTITKLEHMLFPRISALAESAWTNDVNKNYEQFESRLVGHLELFRKDKIYFFNPFNISENPEPFVAGQKDN</sequence>
<comment type="similarity">
    <text evidence="2">Belongs to the glycosyl hydrolase 20 family.</text>
</comment>
<dbReference type="RefSeq" id="WP_079701356.1">
    <property type="nucleotide sequence ID" value="NZ_FUYR01000001.1"/>
</dbReference>
<dbReference type="InterPro" id="IPR029018">
    <property type="entry name" value="Hex-like_dom2"/>
</dbReference>
<dbReference type="OrthoDB" id="1006965at2"/>
<dbReference type="Proteomes" id="UP000189981">
    <property type="component" value="Unassembled WGS sequence"/>
</dbReference>
<evidence type="ECO:0000256" key="7">
    <source>
        <dbReference type="SAM" id="SignalP"/>
    </source>
</evidence>
<reference evidence="11" key="1">
    <citation type="submission" date="2017-02" db="EMBL/GenBank/DDBJ databases">
        <authorList>
            <person name="Varghese N."/>
            <person name="Submissions S."/>
        </authorList>
    </citation>
    <scope>NUCLEOTIDE SEQUENCE [LARGE SCALE GENOMIC DNA]</scope>
    <source>
        <strain evidence="11">DSM 22385</strain>
    </source>
</reference>
<dbReference type="InterPro" id="IPR017853">
    <property type="entry name" value="GH"/>
</dbReference>
<evidence type="ECO:0000256" key="5">
    <source>
        <dbReference type="ARBA" id="ARBA00023295"/>
    </source>
</evidence>
<evidence type="ECO:0000256" key="4">
    <source>
        <dbReference type="ARBA" id="ARBA00022801"/>
    </source>
</evidence>
<dbReference type="GO" id="GO:0005975">
    <property type="term" value="P:carbohydrate metabolic process"/>
    <property type="evidence" value="ECO:0007669"/>
    <property type="project" value="InterPro"/>
</dbReference>
<evidence type="ECO:0000259" key="8">
    <source>
        <dbReference type="Pfam" id="PF00728"/>
    </source>
</evidence>
<evidence type="ECO:0000313" key="10">
    <source>
        <dbReference type="EMBL" id="SKB35261.1"/>
    </source>
</evidence>
<dbReference type="InterPro" id="IPR015882">
    <property type="entry name" value="HEX_bac_N"/>
</dbReference>
<dbReference type="AlphaFoldDB" id="A0A1T5AJT1"/>
<evidence type="ECO:0000256" key="6">
    <source>
        <dbReference type="PIRSR" id="PIRSR625705-1"/>
    </source>
</evidence>
<dbReference type="Pfam" id="PF00728">
    <property type="entry name" value="Glyco_hydro_20"/>
    <property type="match status" value="1"/>
</dbReference>
<feature type="signal peptide" evidence="7">
    <location>
        <begin position="1"/>
        <end position="25"/>
    </location>
</feature>
<organism evidence="10 11">
    <name type="scientific">Daejeonella lutea</name>
    <dbReference type="NCBI Taxonomy" id="572036"/>
    <lineage>
        <taxon>Bacteria</taxon>
        <taxon>Pseudomonadati</taxon>
        <taxon>Bacteroidota</taxon>
        <taxon>Sphingobacteriia</taxon>
        <taxon>Sphingobacteriales</taxon>
        <taxon>Sphingobacteriaceae</taxon>
        <taxon>Daejeonella</taxon>
    </lineage>
</organism>